<dbReference type="GO" id="GO:0003677">
    <property type="term" value="F:DNA binding"/>
    <property type="evidence" value="ECO:0007669"/>
    <property type="project" value="UniProtKB-KW"/>
</dbReference>
<keyword evidence="1" id="KW-0059">Arsenical resistance</keyword>
<dbReference type="NCBIfam" id="NF007528">
    <property type="entry name" value="PRK10141.1"/>
    <property type="match status" value="1"/>
</dbReference>
<dbReference type="Proteomes" id="UP000185999">
    <property type="component" value="Unassembled WGS sequence"/>
</dbReference>
<dbReference type="Pfam" id="PF01022">
    <property type="entry name" value="HTH_5"/>
    <property type="match status" value="1"/>
</dbReference>
<dbReference type="GO" id="GO:0003700">
    <property type="term" value="F:DNA-binding transcription factor activity"/>
    <property type="evidence" value="ECO:0007669"/>
    <property type="project" value="InterPro"/>
</dbReference>
<evidence type="ECO:0000256" key="1">
    <source>
        <dbReference type="ARBA" id="ARBA00022849"/>
    </source>
</evidence>
<dbReference type="AlphaFoldDB" id="A0A1N7NTM7"/>
<evidence type="ECO:0000259" key="5">
    <source>
        <dbReference type="PROSITE" id="PS50987"/>
    </source>
</evidence>
<evidence type="ECO:0000313" key="6">
    <source>
        <dbReference type="EMBL" id="SIT01694.1"/>
    </source>
</evidence>
<dbReference type="InterPro" id="IPR036390">
    <property type="entry name" value="WH_DNA-bd_sf"/>
</dbReference>
<evidence type="ECO:0000256" key="2">
    <source>
        <dbReference type="ARBA" id="ARBA00023015"/>
    </source>
</evidence>
<dbReference type="Gene3D" id="1.10.10.10">
    <property type="entry name" value="Winged helix-like DNA-binding domain superfamily/Winged helix DNA-binding domain"/>
    <property type="match status" value="1"/>
</dbReference>
<keyword evidence="3" id="KW-0238">DNA-binding</keyword>
<reference evidence="7" key="1">
    <citation type="submission" date="2017-01" db="EMBL/GenBank/DDBJ databases">
        <authorList>
            <person name="Varghese N."/>
            <person name="Submissions S."/>
        </authorList>
    </citation>
    <scope>NUCLEOTIDE SEQUENCE [LARGE SCALE GENOMIC DNA]</scope>
    <source>
        <strain evidence="7">DSM 22306</strain>
    </source>
</reference>
<dbReference type="EMBL" id="FTOE01000011">
    <property type="protein sequence ID" value="SIT01694.1"/>
    <property type="molecule type" value="Genomic_DNA"/>
</dbReference>
<dbReference type="FunFam" id="1.10.10.10:FF:000279">
    <property type="entry name" value="Transcriptional regulator, ArsR family"/>
    <property type="match status" value="1"/>
</dbReference>
<dbReference type="PANTHER" id="PTHR33154:SF18">
    <property type="entry name" value="ARSENICAL RESISTANCE OPERON REPRESSOR"/>
    <property type="match status" value="1"/>
</dbReference>
<dbReference type="OrthoDB" id="9793058at2"/>
<dbReference type="STRING" id="619304.SAMN05421760_11127"/>
<gene>
    <name evidence="6" type="ORF">SAMN05421760_11127</name>
</gene>
<keyword evidence="7" id="KW-1185">Reference proteome</keyword>
<name>A0A1N7NTM7_9GAMM</name>
<dbReference type="RefSeq" id="WP_054343509.1">
    <property type="nucleotide sequence ID" value="NZ_FTOE01000011.1"/>
</dbReference>
<keyword evidence="2" id="KW-0805">Transcription regulation</keyword>
<evidence type="ECO:0000256" key="3">
    <source>
        <dbReference type="ARBA" id="ARBA00023125"/>
    </source>
</evidence>
<dbReference type="SMART" id="SM00418">
    <property type="entry name" value="HTH_ARSR"/>
    <property type="match status" value="1"/>
</dbReference>
<sequence>MNPVQFYKCLADETRLKCMLLIEHENELCVCELTEALQEIQPKISRHLAQLRQCGLLMDRRQGKWIFYRINPALPEWSKKIITDTTLSNTVFLKESLAKLSDMGGRPERMAACC</sequence>
<evidence type="ECO:0000313" key="7">
    <source>
        <dbReference type="Proteomes" id="UP000185999"/>
    </source>
</evidence>
<accession>A0A1N7NTM7</accession>
<dbReference type="GO" id="GO:0046685">
    <property type="term" value="P:response to arsenic-containing substance"/>
    <property type="evidence" value="ECO:0007669"/>
    <property type="project" value="UniProtKB-KW"/>
</dbReference>
<dbReference type="PROSITE" id="PS50987">
    <property type="entry name" value="HTH_ARSR_2"/>
    <property type="match status" value="1"/>
</dbReference>
<dbReference type="InterPro" id="IPR011991">
    <property type="entry name" value="ArsR-like_HTH"/>
</dbReference>
<evidence type="ECO:0000256" key="4">
    <source>
        <dbReference type="ARBA" id="ARBA00023163"/>
    </source>
</evidence>
<feature type="domain" description="HTH arsR-type" evidence="5">
    <location>
        <begin position="1"/>
        <end position="89"/>
    </location>
</feature>
<dbReference type="InterPro" id="IPR051081">
    <property type="entry name" value="HTH_MetalResp_TranReg"/>
</dbReference>
<dbReference type="NCBIfam" id="NF033788">
    <property type="entry name" value="HTH_metalloreg"/>
    <property type="match status" value="1"/>
</dbReference>
<proteinExistence type="predicted"/>
<organism evidence="6 7">
    <name type="scientific">Neptunomonas antarctica</name>
    <dbReference type="NCBI Taxonomy" id="619304"/>
    <lineage>
        <taxon>Bacteria</taxon>
        <taxon>Pseudomonadati</taxon>
        <taxon>Pseudomonadota</taxon>
        <taxon>Gammaproteobacteria</taxon>
        <taxon>Oceanospirillales</taxon>
        <taxon>Oceanospirillaceae</taxon>
        <taxon>Neptunomonas</taxon>
    </lineage>
</organism>
<dbReference type="CDD" id="cd00090">
    <property type="entry name" value="HTH_ARSR"/>
    <property type="match status" value="1"/>
</dbReference>
<dbReference type="PRINTS" id="PR00778">
    <property type="entry name" value="HTHARSR"/>
</dbReference>
<keyword evidence="4" id="KW-0804">Transcription</keyword>
<protein>
    <submittedName>
        <fullName evidence="6">Transcriptional regulator, ArsR family</fullName>
    </submittedName>
</protein>
<dbReference type="InterPro" id="IPR036388">
    <property type="entry name" value="WH-like_DNA-bd_sf"/>
</dbReference>
<dbReference type="SUPFAM" id="SSF46785">
    <property type="entry name" value="Winged helix' DNA-binding domain"/>
    <property type="match status" value="1"/>
</dbReference>
<dbReference type="PANTHER" id="PTHR33154">
    <property type="entry name" value="TRANSCRIPTIONAL REGULATOR, ARSR FAMILY"/>
    <property type="match status" value="1"/>
</dbReference>
<dbReference type="InterPro" id="IPR001845">
    <property type="entry name" value="HTH_ArsR_DNA-bd_dom"/>
</dbReference>